<name>A0ABW4SJU1_9BACL</name>
<feature type="transmembrane region" description="Helical" evidence="6">
    <location>
        <begin position="263"/>
        <end position="285"/>
    </location>
</feature>
<keyword evidence="4 6" id="KW-1133">Transmembrane helix</keyword>
<dbReference type="Pfam" id="PF01943">
    <property type="entry name" value="Polysacc_synt"/>
    <property type="match status" value="1"/>
</dbReference>
<feature type="transmembrane region" description="Helical" evidence="6">
    <location>
        <begin position="331"/>
        <end position="350"/>
    </location>
</feature>
<comment type="caution">
    <text evidence="7">The sequence shown here is derived from an EMBL/GenBank/DDBJ whole genome shotgun (WGS) entry which is preliminary data.</text>
</comment>
<accession>A0ABW4SJU1</accession>
<reference evidence="8" key="1">
    <citation type="journal article" date="2019" name="Int. J. Syst. Evol. Microbiol.">
        <title>The Global Catalogue of Microorganisms (GCM) 10K type strain sequencing project: providing services to taxonomists for standard genome sequencing and annotation.</title>
        <authorList>
            <consortium name="The Broad Institute Genomics Platform"/>
            <consortium name="The Broad Institute Genome Sequencing Center for Infectious Disease"/>
            <person name="Wu L."/>
            <person name="Ma J."/>
        </authorList>
    </citation>
    <scope>NUCLEOTIDE SEQUENCE [LARGE SCALE GENOMIC DNA]</scope>
    <source>
        <strain evidence="8">CGMCC 4.7177</strain>
    </source>
</reference>
<evidence type="ECO:0000256" key="6">
    <source>
        <dbReference type="SAM" id="Phobius"/>
    </source>
</evidence>
<feature type="transmembrane region" description="Helical" evidence="6">
    <location>
        <begin position="417"/>
        <end position="436"/>
    </location>
</feature>
<feature type="transmembrane region" description="Helical" evidence="6">
    <location>
        <begin position="117"/>
        <end position="142"/>
    </location>
</feature>
<dbReference type="Proteomes" id="UP001597218">
    <property type="component" value="Unassembled WGS sequence"/>
</dbReference>
<keyword evidence="2" id="KW-1003">Cell membrane</keyword>
<evidence type="ECO:0000256" key="2">
    <source>
        <dbReference type="ARBA" id="ARBA00022475"/>
    </source>
</evidence>
<feature type="transmembrane region" description="Helical" evidence="6">
    <location>
        <begin position="83"/>
        <end position="105"/>
    </location>
</feature>
<protein>
    <submittedName>
        <fullName evidence="7">Oligosaccharide flippase family protein</fullName>
    </submittedName>
</protein>
<dbReference type="PANTHER" id="PTHR30250:SF11">
    <property type="entry name" value="O-ANTIGEN TRANSPORTER-RELATED"/>
    <property type="match status" value="1"/>
</dbReference>
<keyword evidence="8" id="KW-1185">Reference proteome</keyword>
<feature type="transmembrane region" description="Helical" evidence="6">
    <location>
        <begin position="39"/>
        <end position="62"/>
    </location>
</feature>
<feature type="transmembrane region" description="Helical" evidence="6">
    <location>
        <begin position="297"/>
        <end position="319"/>
    </location>
</feature>
<evidence type="ECO:0000256" key="1">
    <source>
        <dbReference type="ARBA" id="ARBA00004651"/>
    </source>
</evidence>
<evidence type="ECO:0000256" key="3">
    <source>
        <dbReference type="ARBA" id="ARBA00022692"/>
    </source>
</evidence>
<evidence type="ECO:0000313" key="7">
    <source>
        <dbReference type="EMBL" id="MFD1929265.1"/>
    </source>
</evidence>
<dbReference type="EMBL" id="JBHUGI010000034">
    <property type="protein sequence ID" value="MFD1929265.1"/>
    <property type="molecule type" value="Genomic_DNA"/>
</dbReference>
<evidence type="ECO:0000256" key="4">
    <source>
        <dbReference type="ARBA" id="ARBA00022989"/>
    </source>
</evidence>
<proteinExistence type="predicted"/>
<feature type="transmembrane region" description="Helical" evidence="6">
    <location>
        <begin position="362"/>
        <end position="381"/>
    </location>
</feature>
<dbReference type="PANTHER" id="PTHR30250">
    <property type="entry name" value="PST FAMILY PREDICTED COLANIC ACID TRANSPORTER"/>
    <property type="match status" value="1"/>
</dbReference>
<dbReference type="InterPro" id="IPR050833">
    <property type="entry name" value="Poly_Biosynth_Transport"/>
</dbReference>
<comment type="subcellular location">
    <subcellularLocation>
        <location evidence="1">Cell membrane</location>
        <topology evidence="1">Multi-pass membrane protein</topology>
    </subcellularLocation>
</comment>
<keyword evidence="5 6" id="KW-0472">Membrane</keyword>
<organism evidence="7 8">
    <name type="scientific">Sporosarcina siberiensis</name>
    <dbReference type="NCBI Taxonomy" id="1365606"/>
    <lineage>
        <taxon>Bacteria</taxon>
        <taxon>Bacillati</taxon>
        <taxon>Bacillota</taxon>
        <taxon>Bacilli</taxon>
        <taxon>Bacillales</taxon>
        <taxon>Caryophanaceae</taxon>
        <taxon>Sporosarcina</taxon>
    </lineage>
</organism>
<feature type="transmembrane region" description="Helical" evidence="6">
    <location>
        <begin position="387"/>
        <end position="405"/>
    </location>
</feature>
<dbReference type="InterPro" id="IPR002797">
    <property type="entry name" value="Polysacc_synth"/>
</dbReference>
<evidence type="ECO:0000313" key="8">
    <source>
        <dbReference type="Proteomes" id="UP001597218"/>
    </source>
</evidence>
<keyword evidence="3 6" id="KW-0812">Transmembrane</keyword>
<dbReference type="RefSeq" id="WP_381539261.1">
    <property type="nucleotide sequence ID" value="NZ_JBHUGI010000034.1"/>
</dbReference>
<feature type="transmembrane region" description="Helical" evidence="6">
    <location>
        <begin position="12"/>
        <end position="33"/>
    </location>
</feature>
<evidence type="ECO:0000256" key="5">
    <source>
        <dbReference type="ARBA" id="ARBA00023136"/>
    </source>
</evidence>
<gene>
    <name evidence="7" type="ORF">ACFSFY_14575</name>
</gene>
<sequence length="437" mass="49486">MSSFKKNVLSVYSVNLVNGLVGIAFIPLALKGIGVEGYAIYSIFIILTSYIFFVEMGVSKYFTKSIAQSIGKEKQKKEMQLAVGIYLRIAAILILFTPILLYIVPNYVFPVSKQGNIVEIIIILSVADYLLSIPVAILLTFNKGKENFIIISKYNLIAGLSRHLFLIIGVLVFKSVLPIIFIVLIRRLFDIIYAFKYLDPLPKGAWKPNYQKGEFKIVISQSILLSAAQLSQVTVLAVGTYLVNKNFTITEVGIYKSSFDMAAKVWFLSNGLGMVIFPRFAALLLDRKNIKVLIRKLMLFIRISLFAYTLFFVIAVLLVPYISNILLIKDLYLFYLLLYGVCLNAHTNLSYEFLQASSKLKVIILINFIILLLIIGSFYLLIDLYGIYSIAISWVISQFVYSLIMDYLTLIVVGYKNIFITLLLNILFFTLVILLIL</sequence>